<sequence length="390" mass="43116">MVLSKLAVYGAAIIFITSVGCSLVSGSALAAPAGTESATLSPAAPTEQTRRSLEHAGFRQQGAVYLPLKEMAPLLDLHVLWNADKSSIEVTGLYQALSLKVGQSKAYTADNKVISLGAPTLIRDGITYVPTTLFSKAFSLPVGWDGKLDVTVPYTERYLKAVSGRELFWLHKEKGVVYSGESGRRPVRAGIANVRQLDWATLSVRTVNSTSYVLDLNNASGEPHIHVSNYRLLLHEGQLVRQTVSSYGGMRNLGMKENVSAYQGNLVMVNKSILYLVNPDGHIFKTYNLAEPTGIDDTFALEAIEEDFLLVRPYQKGTLFLIDRKSGESTALYTQLLGSEDQAWLEQYPNWDFDYPGDRLQYNGRSGNTLSFTWTSFEDNRQVQFTYTLS</sequence>
<evidence type="ECO:0000313" key="4">
    <source>
        <dbReference type="Proteomes" id="UP000564806"/>
    </source>
</evidence>
<proteinExistence type="predicted"/>
<dbReference type="Proteomes" id="UP000564806">
    <property type="component" value="Unassembled WGS sequence"/>
</dbReference>
<feature type="chain" id="PRO_5032748162" evidence="1">
    <location>
        <begin position="31"/>
        <end position="390"/>
    </location>
</feature>
<evidence type="ECO:0000256" key="1">
    <source>
        <dbReference type="SAM" id="SignalP"/>
    </source>
</evidence>
<name>A0A850EIH6_9BACL</name>
<comment type="caution">
    <text evidence="3">The sequence shown here is derived from an EMBL/GenBank/DDBJ whole genome shotgun (WGS) entry which is preliminary data.</text>
</comment>
<evidence type="ECO:0000259" key="2">
    <source>
        <dbReference type="Pfam" id="PF07833"/>
    </source>
</evidence>
<organism evidence="3 4">
    <name type="scientific">Paenibacillus agri</name>
    <dbReference type="NCBI Taxonomy" id="2744309"/>
    <lineage>
        <taxon>Bacteria</taxon>
        <taxon>Bacillati</taxon>
        <taxon>Bacillota</taxon>
        <taxon>Bacilli</taxon>
        <taxon>Bacillales</taxon>
        <taxon>Paenibacillaceae</taxon>
        <taxon>Paenibacillus</taxon>
    </lineage>
</organism>
<dbReference type="EMBL" id="JABWCS010000181">
    <property type="protein sequence ID" value="NUU59214.1"/>
    <property type="molecule type" value="Genomic_DNA"/>
</dbReference>
<dbReference type="InterPro" id="IPR012854">
    <property type="entry name" value="Cu_amine_oxidase-like_N"/>
</dbReference>
<dbReference type="Gene3D" id="3.30.457.10">
    <property type="entry name" value="Copper amine oxidase-like, N-terminal domain"/>
    <property type="match status" value="1"/>
</dbReference>
<gene>
    <name evidence="3" type="ORF">HPT30_02395</name>
</gene>
<keyword evidence="4" id="KW-1185">Reference proteome</keyword>
<dbReference type="SUPFAM" id="SSF55383">
    <property type="entry name" value="Copper amine oxidase, domain N"/>
    <property type="match status" value="1"/>
</dbReference>
<reference evidence="3" key="1">
    <citation type="submission" date="2020-06" db="EMBL/GenBank/DDBJ databases">
        <title>Paenibacillus sp. nov., isolated from soil.</title>
        <authorList>
            <person name="Seo Y.L."/>
        </authorList>
    </citation>
    <scope>NUCLEOTIDE SEQUENCE [LARGE SCALE GENOMIC DNA]</scope>
    <source>
        <strain evidence="3">JW14</strain>
    </source>
</reference>
<keyword evidence="1" id="KW-0732">Signal</keyword>
<feature type="domain" description="Copper amine oxidase-like N-terminal" evidence="2">
    <location>
        <begin position="54"/>
        <end position="147"/>
    </location>
</feature>
<protein>
    <submittedName>
        <fullName evidence="3">Copper amine oxidase N-terminal domain-containing protein</fullName>
    </submittedName>
</protein>
<dbReference type="Pfam" id="PF07833">
    <property type="entry name" value="Cu_amine_oxidN1"/>
    <property type="match status" value="1"/>
</dbReference>
<dbReference type="AlphaFoldDB" id="A0A850EIH6"/>
<evidence type="ECO:0000313" key="3">
    <source>
        <dbReference type="EMBL" id="NUU59214.1"/>
    </source>
</evidence>
<accession>A0A850EIH6</accession>
<dbReference type="InterPro" id="IPR036582">
    <property type="entry name" value="Mao_N_sf"/>
</dbReference>
<dbReference type="PROSITE" id="PS51257">
    <property type="entry name" value="PROKAR_LIPOPROTEIN"/>
    <property type="match status" value="1"/>
</dbReference>
<feature type="signal peptide" evidence="1">
    <location>
        <begin position="1"/>
        <end position="30"/>
    </location>
</feature>
<dbReference type="RefSeq" id="WP_175369913.1">
    <property type="nucleotide sequence ID" value="NZ_JABWCS010000181.1"/>
</dbReference>